<keyword evidence="4 7" id="KW-0472">Membrane</keyword>
<sequence length="592" mass="64887">MRKSIAKRLLFILIFLTFLFTLNTTLSGITNSQVQLSANLISNSFVNLEYEQVKLAKEIGQMDLSIQKYILDDEANGAALSDTVFTSVAEATASINEIADITDEFSDQAMNHALRNAYKPYLADMEAYLEQVALMAEYIRQGNKAAANDSYTALQALSIEMQTSENEFQLVLDNSIEHEVNLINSRVNRSTIIIWAMAAVFVMSVAAAFWVALKTIITPLKKANRSLRDVIQKLEDNEGDLTVRIESRSEDEVGQIVNGINSFLETLQHAMISIKSGSNLIHTSTENIGSNILESKDSTSSISTSLNELSASMEEISSTIQNMDYGAQNVLSAANTIADDAQSNSVHVGSIVERADTVREQTNNSKKQMETVLHDIKETMATSIENSRSVEKINELTANILDISAQTNLLALNASIEAARAGSAGKGFAVVANEIRKLAENTQETASDIQSISALVTTSVEALVDNANEIMSYMTDKVLTDYDEFVEVANTYNHDVDTINRMLARFRASSGDLRAISTSMAEGIKEITIAVEESVNVVIDSSENTTTLLDSITSIADEANHNKEIVNELNNHVNKFKKVEGDALQKKDTEVQ</sequence>
<feature type="transmembrane region" description="Helical" evidence="7">
    <location>
        <begin position="192"/>
        <end position="213"/>
    </location>
</feature>
<dbReference type="InterPro" id="IPR004089">
    <property type="entry name" value="MCPsignal_dom"/>
</dbReference>
<evidence type="ECO:0000259" key="8">
    <source>
        <dbReference type="PROSITE" id="PS50111"/>
    </source>
</evidence>
<accession>A0A1H3Q7J4</accession>
<feature type="domain" description="Methyl-accepting transducer" evidence="8">
    <location>
        <begin position="277"/>
        <end position="535"/>
    </location>
</feature>
<reference evidence="11" key="1">
    <citation type="submission" date="2016-10" db="EMBL/GenBank/DDBJ databases">
        <authorList>
            <person name="Varghese N."/>
            <person name="Submissions S."/>
        </authorList>
    </citation>
    <scope>NUCLEOTIDE SEQUENCE [LARGE SCALE GENOMIC DNA]</scope>
    <source>
        <strain evidence="11">SP</strain>
    </source>
</reference>
<evidence type="ECO:0000256" key="2">
    <source>
        <dbReference type="ARBA" id="ARBA00022475"/>
    </source>
</evidence>
<dbReference type="Gene3D" id="1.10.287.950">
    <property type="entry name" value="Methyl-accepting chemotaxis protein"/>
    <property type="match status" value="2"/>
</dbReference>
<dbReference type="PROSITE" id="PS50111">
    <property type="entry name" value="CHEMOTAXIS_TRANSDUC_2"/>
    <property type="match status" value="1"/>
</dbReference>
<evidence type="ECO:0000313" key="10">
    <source>
        <dbReference type="EMBL" id="SDZ09336.1"/>
    </source>
</evidence>
<dbReference type="AlphaFoldDB" id="A0A1H3Q7J4"/>
<keyword evidence="3" id="KW-0145">Chemotaxis</keyword>
<dbReference type="PANTHER" id="PTHR43531">
    <property type="entry name" value="PROTEIN ICFG"/>
    <property type="match status" value="1"/>
</dbReference>
<dbReference type="InterPro" id="IPR051310">
    <property type="entry name" value="MCP_chemotaxis"/>
</dbReference>
<dbReference type="GO" id="GO:0005886">
    <property type="term" value="C:plasma membrane"/>
    <property type="evidence" value="ECO:0007669"/>
    <property type="project" value="UniProtKB-SubCell"/>
</dbReference>
<evidence type="ECO:0000256" key="4">
    <source>
        <dbReference type="ARBA" id="ARBA00023136"/>
    </source>
</evidence>
<proteinExistence type="inferred from homology"/>
<protein>
    <submittedName>
        <fullName evidence="10">Methyl-accepting chemotaxis protein</fullName>
    </submittedName>
</protein>
<keyword evidence="2" id="KW-1003">Cell membrane</keyword>
<evidence type="ECO:0000256" key="6">
    <source>
        <dbReference type="PROSITE-ProRule" id="PRU00284"/>
    </source>
</evidence>
<keyword evidence="11" id="KW-1185">Reference proteome</keyword>
<keyword evidence="7" id="KW-0812">Transmembrane</keyword>
<dbReference type="OrthoDB" id="9760371at2"/>
<dbReference type="STRING" id="1503961.SAMN05421736_10648"/>
<dbReference type="InterPro" id="IPR003660">
    <property type="entry name" value="HAMP_dom"/>
</dbReference>
<keyword evidence="6" id="KW-0807">Transducer</keyword>
<evidence type="ECO:0000259" key="9">
    <source>
        <dbReference type="PROSITE" id="PS50885"/>
    </source>
</evidence>
<evidence type="ECO:0000256" key="5">
    <source>
        <dbReference type="ARBA" id="ARBA00029447"/>
    </source>
</evidence>
<evidence type="ECO:0000256" key="7">
    <source>
        <dbReference type="SAM" id="Phobius"/>
    </source>
</evidence>
<evidence type="ECO:0000313" key="11">
    <source>
        <dbReference type="Proteomes" id="UP000198935"/>
    </source>
</evidence>
<dbReference type="GO" id="GO:0004888">
    <property type="term" value="F:transmembrane signaling receptor activity"/>
    <property type="evidence" value="ECO:0007669"/>
    <property type="project" value="TreeGrafter"/>
</dbReference>
<feature type="domain" description="HAMP" evidence="9">
    <location>
        <begin position="214"/>
        <end position="272"/>
    </location>
</feature>
<dbReference type="PROSITE" id="PS50885">
    <property type="entry name" value="HAMP"/>
    <property type="match status" value="1"/>
</dbReference>
<organism evidence="10 11">
    <name type="scientific">Evansella caseinilytica</name>
    <dbReference type="NCBI Taxonomy" id="1503961"/>
    <lineage>
        <taxon>Bacteria</taxon>
        <taxon>Bacillati</taxon>
        <taxon>Bacillota</taxon>
        <taxon>Bacilli</taxon>
        <taxon>Bacillales</taxon>
        <taxon>Bacillaceae</taxon>
        <taxon>Evansella</taxon>
    </lineage>
</organism>
<evidence type="ECO:0000256" key="3">
    <source>
        <dbReference type="ARBA" id="ARBA00022500"/>
    </source>
</evidence>
<dbReference type="Pfam" id="PF00672">
    <property type="entry name" value="HAMP"/>
    <property type="match status" value="1"/>
</dbReference>
<dbReference type="SUPFAM" id="SSF58104">
    <property type="entry name" value="Methyl-accepting chemotaxis protein (MCP) signaling domain"/>
    <property type="match status" value="1"/>
</dbReference>
<name>A0A1H3Q7J4_9BACI</name>
<dbReference type="GO" id="GO:0006935">
    <property type="term" value="P:chemotaxis"/>
    <property type="evidence" value="ECO:0007669"/>
    <property type="project" value="UniProtKB-KW"/>
</dbReference>
<evidence type="ECO:0000256" key="1">
    <source>
        <dbReference type="ARBA" id="ARBA00004236"/>
    </source>
</evidence>
<dbReference type="EMBL" id="FNPI01000006">
    <property type="protein sequence ID" value="SDZ09336.1"/>
    <property type="molecule type" value="Genomic_DNA"/>
</dbReference>
<keyword evidence="7" id="KW-1133">Transmembrane helix</keyword>
<dbReference type="PANTHER" id="PTHR43531:SF11">
    <property type="entry name" value="METHYL-ACCEPTING CHEMOTAXIS PROTEIN 3"/>
    <property type="match status" value="1"/>
</dbReference>
<dbReference type="SMART" id="SM00283">
    <property type="entry name" value="MA"/>
    <property type="match status" value="1"/>
</dbReference>
<dbReference type="Proteomes" id="UP000198935">
    <property type="component" value="Unassembled WGS sequence"/>
</dbReference>
<dbReference type="SMART" id="SM00304">
    <property type="entry name" value="HAMP"/>
    <property type="match status" value="1"/>
</dbReference>
<comment type="similarity">
    <text evidence="5">Belongs to the methyl-accepting chemotaxis (MCP) protein family.</text>
</comment>
<dbReference type="Pfam" id="PF00015">
    <property type="entry name" value="MCPsignal"/>
    <property type="match status" value="1"/>
</dbReference>
<dbReference type="CDD" id="cd06225">
    <property type="entry name" value="HAMP"/>
    <property type="match status" value="1"/>
</dbReference>
<gene>
    <name evidence="10" type="ORF">SAMN05421736_10648</name>
</gene>
<comment type="subcellular location">
    <subcellularLocation>
        <location evidence="1">Cell membrane</location>
    </subcellularLocation>
</comment>
<dbReference type="GO" id="GO:0007165">
    <property type="term" value="P:signal transduction"/>
    <property type="evidence" value="ECO:0007669"/>
    <property type="project" value="UniProtKB-KW"/>
</dbReference>